<keyword evidence="2" id="KW-1185">Reference proteome</keyword>
<dbReference type="GO" id="GO:0016740">
    <property type="term" value="F:transferase activity"/>
    <property type="evidence" value="ECO:0007669"/>
    <property type="project" value="UniProtKB-KW"/>
</dbReference>
<dbReference type="Pfam" id="PF13692">
    <property type="entry name" value="Glyco_trans_1_4"/>
    <property type="match status" value="1"/>
</dbReference>
<gene>
    <name evidence="1" type="ORF">A4D02_19860</name>
</gene>
<accession>A0ABX3P3C6</accession>
<dbReference type="PANTHER" id="PTHR12526:SF630">
    <property type="entry name" value="GLYCOSYLTRANSFERASE"/>
    <property type="match status" value="1"/>
</dbReference>
<evidence type="ECO:0000313" key="1">
    <source>
        <dbReference type="EMBL" id="OQP53950.1"/>
    </source>
</evidence>
<proteinExistence type="predicted"/>
<dbReference type="EMBL" id="LWBO01000002">
    <property type="protein sequence ID" value="OQP53950.1"/>
    <property type="molecule type" value="Genomic_DNA"/>
</dbReference>
<evidence type="ECO:0000313" key="2">
    <source>
        <dbReference type="Proteomes" id="UP000192277"/>
    </source>
</evidence>
<dbReference type="PANTHER" id="PTHR12526">
    <property type="entry name" value="GLYCOSYLTRANSFERASE"/>
    <property type="match status" value="1"/>
</dbReference>
<reference evidence="1 2" key="1">
    <citation type="submission" date="2016-04" db="EMBL/GenBank/DDBJ databases">
        <authorList>
            <person name="Chen L."/>
            <person name="Zhuang W."/>
            <person name="Wang G."/>
        </authorList>
    </citation>
    <scope>NUCLEOTIDE SEQUENCE [LARGE SCALE GENOMIC DNA]</scope>
    <source>
        <strain evidence="2">GR20</strain>
    </source>
</reference>
<dbReference type="CDD" id="cd04950">
    <property type="entry name" value="GT4_TuaH-like"/>
    <property type="match status" value="1"/>
</dbReference>
<keyword evidence="1" id="KW-0808">Transferase</keyword>
<dbReference type="SUPFAM" id="SSF53756">
    <property type="entry name" value="UDP-Glycosyltransferase/glycogen phosphorylase"/>
    <property type="match status" value="1"/>
</dbReference>
<comment type="caution">
    <text evidence="1">The sequence shown here is derived from an EMBL/GenBank/DDBJ whole genome shotgun (WGS) entry which is preliminary data.</text>
</comment>
<dbReference type="Gene3D" id="3.40.50.2000">
    <property type="entry name" value="Glycogen Phosphorylase B"/>
    <property type="match status" value="1"/>
</dbReference>
<name>A0ABX3P3C6_9BACT</name>
<organism evidence="1 2">
    <name type="scientific">Niastella koreensis</name>
    <dbReference type="NCBI Taxonomy" id="354356"/>
    <lineage>
        <taxon>Bacteria</taxon>
        <taxon>Pseudomonadati</taxon>
        <taxon>Bacteroidota</taxon>
        <taxon>Chitinophagia</taxon>
        <taxon>Chitinophagales</taxon>
        <taxon>Chitinophagaceae</taxon>
        <taxon>Niastella</taxon>
    </lineage>
</organism>
<dbReference type="Proteomes" id="UP000192277">
    <property type="component" value="Unassembled WGS sequence"/>
</dbReference>
<sequence length="379" mass="43517">MNYDIICFCHLRWNFVYQRPQHLLTRFASAHRVFLIEEPMFDATGNNYMEISKSDDTRVWVMVPHLRNGLGVIDVMAIQKILLDSMLESIQINKYVLWYYSPMALGWSDHLSPTLIVYDCMDELAAFKFAPPFIVQREQKLMRKADLVFTGGQSLYLAKKHLHNNIHPFPSSIDKVHFSIARTRVTEPADQADIPHPRIGYYGVLDERLDIDLLNQLVALRPDWQFIMIGPVVKIDPADLPAKNNIHYLGSKNYSELPNYLAGWDIAMMPFALNESTRYISPTKTPEYLAGGKPVVSTPIKDVITPYGEKGLVHIAASPAIFVAAAESILTKIGYDEWLEKVDRFLSGISWDKTWQQMNELINRAIEDKRNAEKVKRYV</sequence>
<protein>
    <submittedName>
        <fullName evidence="1">Glycosyl transferase</fullName>
    </submittedName>
</protein>